<protein>
    <submittedName>
        <fullName evidence="2">Uncharacterized protein</fullName>
    </submittedName>
</protein>
<feature type="transmembrane region" description="Helical" evidence="1">
    <location>
        <begin position="12"/>
        <end position="33"/>
    </location>
</feature>
<feature type="transmembrane region" description="Helical" evidence="1">
    <location>
        <begin position="45"/>
        <end position="65"/>
    </location>
</feature>
<gene>
    <name evidence="2" type="ORF">GCM10009416_11450</name>
</gene>
<keyword evidence="1" id="KW-1133">Transmembrane helix</keyword>
<name>A0ABN1EUI8_9PROT</name>
<keyword evidence="1" id="KW-0472">Membrane</keyword>
<reference evidence="2 3" key="1">
    <citation type="journal article" date="2019" name="Int. J. Syst. Evol. Microbiol.">
        <title>The Global Catalogue of Microorganisms (GCM) 10K type strain sequencing project: providing services to taxonomists for standard genome sequencing and annotation.</title>
        <authorList>
            <consortium name="The Broad Institute Genomics Platform"/>
            <consortium name="The Broad Institute Genome Sequencing Center for Infectious Disease"/>
            <person name="Wu L."/>
            <person name="Ma J."/>
        </authorList>
    </citation>
    <scope>NUCLEOTIDE SEQUENCE [LARGE SCALE GENOMIC DNA]</scope>
    <source>
        <strain evidence="2 3">JCM 9933</strain>
    </source>
</reference>
<proteinExistence type="predicted"/>
<sequence length="69" mass="7107">MVAFLQQISTFITGPFGIALIIIAVASSFLAAMPPFRAVPPASGFVALFFGALAFAAGWAVRTFISVAA</sequence>
<evidence type="ECO:0000313" key="3">
    <source>
        <dbReference type="Proteomes" id="UP001501588"/>
    </source>
</evidence>
<comment type="caution">
    <text evidence="2">The sequence shown here is derived from an EMBL/GenBank/DDBJ whole genome shotgun (WGS) entry which is preliminary data.</text>
</comment>
<accession>A0ABN1EUI8</accession>
<dbReference type="Proteomes" id="UP001501588">
    <property type="component" value="Unassembled WGS sequence"/>
</dbReference>
<evidence type="ECO:0000313" key="2">
    <source>
        <dbReference type="EMBL" id="GAA0574458.1"/>
    </source>
</evidence>
<keyword evidence="1" id="KW-0812">Transmembrane</keyword>
<keyword evidence="3" id="KW-1185">Reference proteome</keyword>
<dbReference type="RefSeq" id="WP_343894214.1">
    <property type="nucleotide sequence ID" value="NZ_BAAAFZ010000009.1"/>
</dbReference>
<organism evidence="2 3">
    <name type="scientific">Craurococcus roseus</name>
    <dbReference type="NCBI Taxonomy" id="77585"/>
    <lineage>
        <taxon>Bacteria</taxon>
        <taxon>Pseudomonadati</taxon>
        <taxon>Pseudomonadota</taxon>
        <taxon>Alphaproteobacteria</taxon>
        <taxon>Acetobacterales</taxon>
        <taxon>Acetobacteraceae</taxon>
        <taxon>Craurococcus</taxon>
    </lineage>
</organism>
<evidence type="ECO:0000256" key="1">
    <source>
        <dbReference type="SAM" id="Phobius"/>
    </source>
</evidence>
<dbReference type="EMBL" id="BAAAFZ010000009">
    <property type="protein sequence ID" value="GAA0574458.1"/>
    <property type="molecule type" value="Genomic_DNA"/>
</dbReference>